<dbReference type="Pfam" id="PF03450">
    <property type="entry name" value="CO_deh_flav_C"/>
    <property type="match status" value="1"/>
</dbReference>
<dbReference type="InterPro" id="IPR051312">
    <property type="entry name" value="Diverse_Substr_Oxidored"/>
</dbReference>
<sequence length="337" mass="36841">MKRFEWANPTSVAEAIDLLRSAPPFEDPDEAARPIAGGQDLLTTMKEYIQRPSRLVNLKNIRGLNRIEGDGRKGLRIGALVTLSQIEEHPEIKRHFPGLAEAAHSIASPQIRNLGTVGGNLCQRPRCWYYRLEEAVCLKKGGTQCFAASGENKYNAILGGGPSYIVHPSDLAPMLVALGASVTIAGPDGNRTVPLEKFFTLPSEGSIRRENILRHDEIITEIEVPASRFAARSTYLKFKERASFDFALASVAAALELSEDRTVRQARLVLGGVAPTPWRVPKAESFLTGKPITAENVAEAAKIALEGARPLAHNAYKIPLTQALIRRALHRLAEMNA</sequence>
<keyword evidence="3" id="KW-0560">Oxidoreductase</keyword>
<keyword evidence="1" id="KW-0285">Flavoprotein</keyword>
<evidence type="ECO:0000313" key="3">
    <source>
        <dbReference type="EMBL" id="CDM64776.1"/>
    </source>
</evidence>
<reference evidence="3 4" key="1">
    <citation type="submission" date="2013-12" db="EMBL/GenBank/DDBJ databases">
        <authorList>
            <person name="Stott M."/>
        </authorList>
    </citation>
    <scope>NUCLEOTIDE SEQUENCE [LARGE SCALE GENOMIC DNA]</scope>
    <source>
        <strain evidence="3 4">K22</strain>
    </source>
</reference>
<evidence type="ECO:0000259" key="2">
    <source>
        <dbReference type="PROSITE" id="PS51387"/>
    </source>
</evidence>
<dbReference type="PROSITE" id="PS51387">
    <property type="entry name" value="FAD_PCMH"/>
    <property type="match status" value="1"/>
</dbReference>
<accession>A0A0B6WUR3</accession>
<dbReference type="EC" id="1.17.1.4" evidence="3"/>
<evidence type="ECO:0000256" key="1">
    <source>
        <dbReference type="ARBA" id="ARBA00022827"/>
    </source>
</evidence>
<dbReference type="SUPFAM" id="SSF55447">
    <property type="entry name" value="CO dehydrogenase flavoprotein C-terminal domain-like"/>
    <property type="match status" value="1"/>
</dbReference>
<dbReference type="RefSeq" id="WP_060635314.1">
    <property type="nucleotide sequence ID" value="NZ_CBXV010000003.1"/>
</dbReference>
<dbReference type="Gene3D" id="3.30.43.10">
    <property type="entry name" value="Uridine Diphospho-n-acetylenolpyruvylglucosamine Reductase, domain 2"/>
    <property type="match status" value="1"/>
</dbReference>
<dbReference type="InterPro" id="IPR016167">
    <property type="entry name" value="FAD-bd_PCMH_sub1"/>
</dbReference>
<dbReference type="InterPro" id="IPR002346">
    <property type="entry name" value="Mopterin_DH_FAD-bd"/>
</dbReference>
<dbReference type="PANTHER" id="PTHR42659">
    <property type="entry name" value="XANTHINE DEHYDROGENASE SUBUNIT C-RELATED"/>
    <property type="match status" value="1"/>
</dbReference>
<dbReference type="InterPro" id="IPR016166">
    <property type="entry name" value="FAD-bd_PCMH"/>
</dbReference>
<reference evidence="3 4" key="2">
    <citation type="submission" date="2015-01" db="EMBL/GenBank/DDBJ databases">
        <title>Complete genome sequence of Pyrinomonas methylaliphatogenes type strain K22T.</title>
        <authorList>
            <person name="Lee K.C.Y."/>
            <person name="Power J.F."/>
            <person name="Dunfield P.F."/>
            <person name="Morgan X.C."/>
            <person name="Huttenhower C."/>
            <person name="Stott M.B."/>
        </authorList>
    </citation>
    <scope>NUCLEOTIDE SEQUENCE [LARGE SCALE GENOMIC DNA]</scope>
    <source>
        <strain evidence="3 4">K22</strain>
    </source>
</reference>
<dbReference type="GO" id="GO:0004854">
    <property type="term" value="F:xanthine dehydrogenase activity"/>
    <property type="evidence" value="ECO:0007669"/>
    <property type="project" value="UniProtKB-EC"/>
</dbReference>
<dbReference type="OrthoDB" id="9774454at2"/>
<proteinExistence type="predicted"/>
<organism evidence="3 4">
    <name type="scientific">Pyrinomonas methylaliphatogenes</name>
    <dbReference type="NCBI Taxonomy" id="454194"/>
    <lineage>
        <taxon>Bacteria</taxon>
        <taxon>Pseudomonadati</taxon>
        <taxon>Acidobacteriota</taxon>
        <taxon>Blastocatellia</taxon>
        <taxon>Blastocatellales</taxon>
        <taxon>Pyrinomonadaceae</taxon>
        <taxon>Pyrinomonas</taxon>
    </lineage>
</organism>
<protein>
    <submittedName>
        <fullName evidence="3">Aerobic-type carbon monoxide dehydrogenase, middle subunit CoxM/CutM-like protein</fullName>
        <ecNumber evidence="3">1.17.1.4</ecNumber>
    </submittedName>
</protein>
<dbReference type="SMART" id="SM01092">
    <property type="entry name" value="CO_deh_flav_C"/>
    <property type="match status" value="1"/>
</dbReference>
<keyword evidence="1" id="KW-0274">FAD</keyword>
<dbReference type="InterPro" id="IPR005107">
    <property type="entry name" value="CO_DH_flav_C"/>
</dbReference>
<dbReference type="GO" id="GO:0071949">
    <property type="term" value="F:FAD binding"/>
    <property type="evidence" value="ECO:0007669"/>
    <property type="project" value="InterPro"/>
</dbReference>
<dbReference type="InterPro" id="IPR036683">
    <property type="entry name" value="CO_DH_flav_C_dom_sf"/>
</dbReference>
<dbReference type="Gene3D" id="3.30.465.10">
    <property type="match status" value="2"/>
</dbReference>
<dbReference type="AlphaFoldDB" id="A0A0B6WUR3"/>
<dbReference type="STRING" id="454194.PYK22_00771"/>
<dbReference type="Pfam" id="PF00941">
    <property type="entry name" value="FAD_binding_5"/>
    <property type="match status" value="1"/>
</dbReference>
<dbReference type="Gene3D" id="3.30.390.50">
    <property type="entry name" value="CO dehydrogenase flavoprotein, C-terminal domain"/>
    <property type="match status" value="1"/>
</dbReference>
<dbReference type="InterPro" id="IPR036318">
    <property type="entry name" value="FAD-bd_PCMH-like_sf"/>
</dbReference>
<dbReference type="PANTHER" id="PTHR42659:SF1">
    <property type="entry name" value="OXIDOREDUCTASE"/>
    <property type="match status" value="1"/>
</dbReference>
<dbReference type="InterPro" id="IPR016169">
    <property type="entry name" value="FAD-bd_PCMH_sub2"/>
</dbReference>
<dbReference type="Proteomes" id="UP000031518">
    <property type="component" value="Unassembled WGS sequence"/>
</dbReference>
<name>A0A0B6WUR3_9BACT</name>
<gene>
    <name evidence="3" type="ORF">PYK22_00771</name>
</gene>
<keyword evidence="4" id="KW-1185">Reference proteome</keyword>
<evidence type="ECO:0000313" key="4">
    <source>
        <dbReference type="Proteomes" id="UP000031518"/>
    </source>
</evidence>
<dbReference type="SUPFAM" id="SSF56176">
    <property type="entry name" value="FAD-binding/transporter-associated domain-like"/>
    <property type="match status" value="1"/>
</dbReference>
<dbReference type="EMBL" id="CBXV010000003">
    <property type="protein sequence ID" value="CDM64776.1"/>
    <property type="molecule type" value="Genomic_DNA"/>
</dbReference>
<feature type="domain" description="FAD-binding PCMH-type" evidence="2">
    <location>
        <begin position="1"/>
        <end position="229"/>
    </location>
</feature>